<gene>
    <name evidence="1" type="ORF">BCF38_103410</name>
    <name evidence="2" type="ORF">SAMN05421539_103410</name>
</gene>
<reference evidence="2 4" key="1">
    <citation type="submission" date="2016-10" db="EMBL/GenBank/DDBJ databases">
        <authorList>
            <person name="Cai Z."/>
        </authorList>
    </citation>
    <scope>NUCLEOTIDE SEQUENCE [LARGE SCALE GENOMIC DNA]</scope>
    <source>
        <strain evidence="2 4">DSM 25227</strain>
    </source>
</reference>
<proteinExistence type="predicted"/>
<dbReference type="GO" id="GO:0016853">
    <property type="term" value="F:isomerase activity"/>
    <property type="evidence" value="ECO:0007669"/>
    <property type="project" value="UniProtKB-KW"/>
</dbReference>
<dbReference type="InterPro" id="IPR026286">
    <property type="entry name" value="MaiA/AMDase"/>
</dbReference>
<dbReference type="InterPro" id="IPR053714">
    <property type="entry name" value="Iso_Racemase_Enz_sf"/>
</dbReference>
<accession>A0A2Y9AQE4</accession>
<keyword evidence="3" id="KW-1185">Reference proteome</keyword>
<keyword evidence="2" id="KW-0413">Isomerase</keyword>
<name>A0A2Y9AQE4_9RHOB</name>
<evidence type="ECO:0000313" key="4">
    <source>
        <dbReference type="Proteomes" id="UP000251571"/>
    </source>
</evidence>
<dbReference type="Gene3D" id="3.40.50.12500">
    <property type="match status" value="1"/>
</dbReference>
<evidence type="ECO:0000313" key="2">
    <source>
        <dbReference type="EMBL" id="SSA44687.1"/>
    </source>
</evidence>
<protein>
    <submittedName>
        <fullName evidence="2">Maleate isomerase</fullName>
    </submittedName>
</protein>
<dbReference type="Proteomes" id="UP000245839">
    <property type="component" value="Unassembled WGS sequence"/>
</dbReference>
<dbReference type="EMBL" id="UETC01000003">
    <property type="protein sequence ID" value="SSA44687.1"/>
    <property type="molecule type" value="Genomic_DNA"/>
</dbReference>
<dbReference type="OrthoDB" id="9816064at2"/>
<reference evidence="1 3" key="2">
    <citation type="submission" date="2018-03" db="EMBL/GenBank/DDBJ databases">
        <title>Genomic Encyclopedia of Archaeal and Bacterial Type Strains, Phase II (KMG-II): from individual species to whole genera.</title>
        <authorList>
            <person name="Goeker M."/>
        </authorList>
    </citation>
    <scope>NUCLEOTIDE SEQUENCE [LARGE SCALE GENOMIC DNA]</scope>
    <source>
        <strain evidence="1 3">DSM 25227</strain>
    </source>
</reference>
<dbReference type="AlphaFoldDB" id="A0A2Y9AQE4"/>
<evidence type="ECO:0000313" key="3">
    <source>
        <dbReference type="Proteomes" id="UP000245839"/>
    </source>
</evidence>
<dbReference type="PANTHER" id="PTHR40267">
    <property type="entry name" value="BLR3294 PROTEIN"/>
    <property type="match status" value="1"/>
</dbReference>
<dbReference type="PANTHER" id="PTHR40267:SF1">
    <property type="entry name" value="BLR3294 PROTEIN"/>
    <property type="match status" value="1"/>
</dbReference>
<dbReference type="RefSeq" id="WP_109564151.1">
    <property type="nucleotide sequence ID" value="NZ_QGDJ01000003.1"/>
</dbReference>
<dbReference type="Pfam" id="PF17645">
    <property type="entry name" value="Amdase"/>
    <property type="match status" value="1"/>
</dbReference>
<dbReference type="Proteomes" id="UP000251571">
    <property type="component" value="Unassembled WGS sequence"/>
</dbReference>
<organism evidence="2 4">
    <name type="scientific">Jannaschia seohaensis</name>
    <dbReference type="NCBI Taxonomy" id="475081"/>
    <lineage>
        <taxon>Bacteria</taxon>
        <taxon>Pseudomonadati</taxon>
        <taxon>Pseudomonadota</taxon>
        <taxon>Alphaproteobacteria</taxon>
        <taxon>Rhodobacterales</taxon>
        <taxon>Roseobacteraceae</taxon>
        <taxon>Jannaschia</taxon>
    </lineage>
</organism>
<dbReference type="EMBL" id="QGDJ01000003">
    <property type="protein sequence ID" value="PWJ20591.1"/>
    <property type="molecule type" value="Genomic_DNA"/>
</dbReference>
<sequence length="256" mass="27394">MTEYAYRGLFGLLTPQANTTAEPEIQMICPPGMVPLTARMTSTKPSMEARLADYVDRLEETVTQFANAPLGAVALACTGMSYLVSEEHERAAFDRIEQARGYPVLTAAASILAALDVLEASRVGILSPYGDPLHGQGMEFWASRGLDIRRTERLSGNDKDFHPIYGMGSDAAIRGVEAMGADGLDAIVILGTGLPTLRCLLAFAGKPVPILTPNLALAWRTALALSGAAPSREGLVPWLDGTQWKAGYDLRMPSDA</sequence>
<evidence type="ECO:0000313" key="1">
    <source>
        <dbReference type="EMBL" id="PWJ20591.1"/>
    </source>
</evidence>